<dbReference type="PROSITE" id="PS01302">
    <property type="entry name" value="UPF0758"/>
    <property type="match status" value="1"/>
</dbReference>
<feature type="domain" description="MPN" evidence="6">
    <location>
        <begin position="45"/>
        <end position="167"/>
    </location>
</feature>
<dbReference type="GO" id="GO:0006508">
    <property type="term" value="P:proteolysis"/>
    <property type="evidence" value="ECO:0007669"/>
    <property type="project" value="UniProtKB-KW"/>
</dbReference>
<dbReference type="STRING" id="1317117.ATO7_05230"/>
<sequence length="167" mass="18470">MLQQSLLSDELYVRDHQGQYRAASDSELFAATRTRLEKAIQREVGISQPSDAARYLVSHFAGYEREAFVVVHLDTRHRVLGIEEAAVGTIDGASVYPREIVKSVLSRNSSAVIFAHNHPSGVPDPSSADRRLTERLRDALSLVDVRVLDHLVVAGGDYVSFSQRGLL</sequence>
<dbReference type="OrthoDB" id="9804482at2"/>
<dbReference type="GO" id="GO:0046872">
    <property type="term" value="F:metal ion binding"/>
    <property type="evidence" value="ECO:0007669"/>
    <property type="project" value="UniProtKB-KW"/>
</dbReference>
<dbReference type="AlphaFoldDB" id="A0A1Y1SHW4"/>
<name>A0A1Y1SHW4_9GAMM</name>
<dbReference type="CDD" id="cd08071">
    <property type="entry name" value="MPN_DUF2466"/>
    <property type="match status" value="1"/>
</dbReference>
<protein>
    <submittedName>
        <fullName evidence="7">DNA repair protein RadC</fullName>
    </submittedName>
</protein>
<evidence type="ECO:0000256" key="1">
    <source>
        <dbReference type="ARBA" id="ARBA00022670"/>
    </source>
</evidence>
<evidence type="ECO:0000313" key="8">
    <source>
        <dbReference type="Proteomes" id="UP000192342"/>
    </source>
</evidence>
<keyword evidence="3" id="KW-0378">Hydrolase</keyword>
<evidence type="ECO:0000256" key="2">
    <source>
        <dbReference type="ARBA" id="ARBA00022723"/>
    </source>
</evidence>
<keyword evidence="8" id="KW-1185">Reference proteome</keyword>
<reference evidence="7 8" key="1">
    <citation type="submission" date="2013-04" db="EMBL/GenBank/DDBJ databases">
        <title>Oceanococcus atlanticus 22II-S10r2 Genome Sequencing.</title>
        <authorList>
            <person name="Lai Q."/>
            <person name="Li G."/>
            <person name="Shao Z."/>
        </authorList>
    </citation>
    <scope>NUCLEOTIDE SEQUENCE [LARGE SCALE GENOMIC DNA]</scope>
    <source>
        <strain evidence="7 8">22II-S10r2</strain>
    </source>
</reference>
<comment type="caution">
    <text evidence="7">The sequence shown here is derived from an EMBL/GenBank/DDBJ whole genome shotgun (WGS) entry which is preliminary data.</text>
</comment>
<dbReference type="GO" id="GO:0008237">
    <property type="term" value="F:metallopeptidase activity"/>
    <property type="evidence" value="ECO:0007669"/>
    <property type="project" value="UniProtKB-KW"/>
</dbReference>
<dbReference type="PANTHER" id="PTHR30471">
    <property type="entry name" value="DNA REPAIR PROTEIN RADC"/>
    <property type="match status" value="1"/>
</dbReference>
<keyword evidence="2" id="KW-0479">Metal-binding</keyword>
<dbReference type="InterPro" id="IPR025657">
    <property type="entry name" value="RadC_JAB"/>
</dbReference>
<keyword evidence="4" id="KW-0862">Zinc</keyword>
<dbReference type="Proteomes" id="UP000192342">
    <property type="component" value="Unassembled WGS sequence"/>
</dbReference>
<evidence type="ECO:0000313" key="7">
    <source>
        <dbReference type="EMBL" id="ORE89255.1"/>
    </source>
</evidence>
<dbReference type="InterPro" id="IPR020891">
    <property type="entry name" value="UPF0758_CS"/>
</dbReference>
<dbReference type="PANTHER" id="PTHR30471:SF3">
    <property type="entry name" value="UPF0758 PROTEIN YEES-RELATED"/>
    <property type="match status" value="1"/>
</dbReference>
<dbReference type="NCBIfam" id="TIGR00608">
    <property type="entry name" value="radc"/>
    <property type="match status" value="1"/>
</dbReference>
<dbReference type="Pfam" id="PF04002">
    <property type="entry name" value="RadC"/>
    <property type="match status" value="1"/>
</dbReference>
<dbReference type="InterPro" id="IPR037518">
    <property type="entry name" value="MPN"/>
</dbReference>
<dbReference type="RefSeq" id="WP_083560204.1">
    <property type="nucleotide sequence ID" value="NZ_AQQV01000001.1"/>
</dbReference>
<dbReference type="SUPFAM" id="SSF102712">
    <property type="entry name" value="JAB1/MPN domain"/>
    <property type="match status" value="1"/>
</dbReference>
<keyword evidence="1" id="KW-0645">Protease</keyword>
<dbReference type="InterPro" id="IPR001405">
    <property type="entry name" value="UPF0758"/>
</dbReference>
<evidence type="ECO:0000256" key="3">
    <source>
        <dbReference type="ARBA" id="ARBA00022801"/>
    </source>
</evidence>
<organism evidence="7 8">
    <name type="scientific">Oceanococcus atlanticus</name>
    <dbReference type="NCBI Taxonomy" id="1317117"/>
    <lineage>
        <taxon>Bacteria</taxon>
        <taxon>Pseudomonadati</taxon>
        <taxon>Pseudomonadota</taxon>
        <taxon>Gammaproteobacteria</taxon>
        <taxon>Chromatiales</taxon>
        <taxon>Oceanococcaceae</taxon>
        <taxon>Oceanococcus</taxon>
    </lineage>
</organism>
<accession>A0A1Y1SHW4</accession>
<proteinExistence type="predicted"/>
<keyword evidence="5" id="KW-0482">Metalloprotease</keyword>
<dbReference type="EMBL" id="AQQV01000001">
    <property type="protein sequence ID" value="ORE89255.1"/>
    <property type="molecule type" value="Genomic_DNA"/>
</dbReference>
<dbReference type="Gene3D" id="3.40.140.10">
    <property type="entry name" value="Cytidine Deaminase, domain 2"/>
    <property type="match status" value="1"/>
</dbReference>
<gene>
    <name evidence="7" type="ORF">ATO7_05230</name>
</gene>
<evidence type="ECO:0000256" key="5">
    <source>
        <dbReference type="ARBA" id="ARBA00023049"/>
    </source>
</evidence>
<evidence type="ECO:0000259" key="6">
    <source>
        <dbReference type="PROSITE" id="PS50249"/>
    </source>
</evidence>
<evidence type="ECO:0000256" key="4">
    <source>
        <dbReference type="ARBA" id="ARBA00022833"/>
    </source>
</evidence>
<dbReference type="PROSITE" id="PS50249">
    <property type="entry name" value="MPN"/>
    <property type="match status" value="1"/>
</dbReference>